<evidence type="ECO:0000256" key="8">
    <source>
        <dbReference type="SAM" id="SignalP"/>
    </source>
</evidence>
<feature type="active site" description="Charge relay system" evidence="5">
    <location>
        <position position="79"/>
    </location>
</feature>
<dbReference type="InterPro" id="IPR050131">
    <property type="entry name" value="Peptidase_S8_subtilisin-like"/>
</dbReference>
<dbReference type="PROSITE" id="PS51892">
    <property type="entry name" value="SUBTILASE"/>
    <property type="match status" value="1"/>
</dbReference>
<dbReference type="InterPro" id="IPR000209">
    <property type="entry name" value="Peptidase_S8/S53_dom"/>
</dbReference>
<evidence type="ECO:0000313" key="11">
    <source>
        <dbReference type="Proteomes" id="UP001631993"/>
    </source>
</evidence>
<evidence type="ECO:0000259" key="9">
    <source>
        <dbReference type="Pfam" id="PF00082"/>
    </source>
</evidence>
<evidence type="ECO:0000313" key="10">
    <source>
        <dbReference type="EMBL" id="MFM9650910.1"/>
    </source>
</evidence>
<reference evidence="10 11" key="1">
    <citation type="submission" date="2024-12" db="EMBL/GenBank/DDBJ databases">
        <title>Forecasting of Potato common scab and diversities of Pathogenic streptomyces spp. in china.</title>
        <authorList>
            <person name="Handique U."/>
            <person name="Wu J."/>
        </authorList>
    </citation>
    <scope>NUCLEOTIDE SEQUENCE [LARGE SCALE GENOMIC DNA]</scope>
    <source>
        <strain evidence="10 11">ZRIMU1585</strain>
    </source>
</reference>
<keyword evidence="7" id="KW-0472">Membrane</keyword>
<dbReference type="PANTHER" id="PTHR43806:SF11">
    <property type="entry name" value="CEREVISIN-RELATED"/>
    <property type="match status" value="1"/>
</dbReference>
<dbReference type="InterPro" id="IPR015500">
    <property type="entry name" value="Peptidase_S8_subtilisin-rel"/>
</dbReference>
<keyword evidence="3 5" id="KW-0378">Hydrolase</keyword>
<evidence type="ECO:0000256" key="5">
    <source>
        <dbReference type="PROSITE-ProRule" id="PRU01240"/>
    </source>
</evidence>
<evidence type="ECO:0000256" key="7">
    <source>
        <dbReference type="SAM" id="Phobius"/>
    </source>
</evidence>
<dbReference type="PANTHER" id="PTHR43806">
    <property type="entry name" value="PEPTIDASE S8"/>
    <property type="match status" value="1"/>
</dbReference>
<dbReference type="EMBL" id="JBJVNE010000018">
    <property type="protein sequence ID" value="MFM9650910.1"/>
    <property type="molecule type" value="Genomic_DNA"/>
</dbReference>
<evidence type="ECO:0000256" key="2">
    <source>
        <dbReference type="ARBA" id="ARBA00022670"/>
    </source>
</evidence>
<feature type="active site" description="Charge relay system" evidence="5">
    <location>
        <position position="113"/>
    </location>
</feature>
<dbReference type="PROSITE" id="PS00136">
    <property type="entry name" value="SUBTILASE_ASP"/>
    <property type="match status" value="1"/>
</dbReference>
<keyword evidence="11" id="KW-1185">Reference proteome</keyword>
<keyword evidence="7" id="KW-1133">Transmembrane helix</keyword>
<dbReference type="Proteomes" id="UP001631993">
    <property type="component" value="Unassembled WGS sequence"/>
</dbReference>
<evidence type="ECO:0000256" key="6">
    <source>
        <dbReference type="SAM" id="MobiDB-lite"/>
    </source>
</evidence>
<feature type="region of interest" description="Disordered" evidence="6">
    <location>
        <begin position="334"/>
        <end position="396"/>
    </location>
</feature>
<dbReference type="SUPFAM" id="SSF52743">
    <property type="entry name" value="Subtilisin-like"/>
    <property type="match status" value="1"/>
</dbReference>
<name>A0ABW9ITG8_STRGJ</name>
<comment type="caution">
    <text evidence="10">The sequence shown here is derived from an EMBL/GenBank/DDBJ whole genome shotgun (WGS) entry which is preliminary data.</text>
</comment>
<dbReference type="RefSeq" id="WP_369279423.1">
    <property type="nucleotide sequence ID" value="NZ_JBJVMZ010000020.1"/>
</dbReference>
<dbReference type="Gene3D" id="3.40.50.200">
    <property type="entry name" value="Peptidase S8/S53 domain"/>
    <property type="match status" value="1"/>
</dbReference>
<protein>
    <submittedName>
        <fullName evidence="10">S8 family serine peptidase</fullName>
    </submittedName>
</protein>
<comment type="similarity">
    <text evidence="1 5">Belongs to the peptidase S8 family.</text>
</comment>
<evidence type="ECO:0000256" key="1">
    <source>
        <dbReference type="ARBA" id="ARBA00011073"/>
    </source>
</evidence>
<organism evidence="10 11">
    <name type="scientific">Streptomyces galilaeus</name>
    <dbReference type="NCBI Taxonomy" id="33899"/>
    <lineage>
        <taxon>Bacteria</taxon>
        <taxon>Bacillati</taxon>
        <taxon>Actinomycetota</taxon>
        <taxon>Actinomycetes</taxon>
        <taxon>Kitasatosporales</taxon>
        <taxon>Streptomycetaceae</taxon>
        <taxon>Streptomyces</taxon>
    </lineage>
</organism>
<evidence type="ECO:0000256" key="4">
    <source>
        <dbReference type="ARBA" id="ARBA00022825"/>
    </source>
</evidence>
<gene>
    <name evidence="10" type="ORF">ACKI1S_32775</name>
</gene>
<sequence length="426" mass="43710">MIAGISRRGGRSASVAGRKERRVFAVCSALGALAVLSAGLAPSASAADGQSQQWYLSAMKADEMWNVSTGKGVKVAVVDTGVNANTPSLKGQVLVGEVPEAVGYKATEDYDGHGTSMAELIAGTGAQGGLKGLAPGAKIVPYRIGMKDMKDGSEKEKAPPLTDVIRAIADSDAKIISMSFTEDIQRPEILAAIKYAYSKGKLMVAGTGNDAAEKNFIGYPAAYPYVVGVAASDESGKVGKFSEHGNYVDLAAPGLDVPTWCDETFRSYCVGVGTSMATAITSASAALIWSAHPDWTANQVLASLIETAGRDWAKDDPSTYLGYGLIRPRKVLEDSNFNPGAAGTDPLAKENVRGVTGVGTDNSPSPSASTSSQPPKNTSGGQTSAAGSSSDSSDDNTTMWVALGAAAAVLVIGGGAFAVVRSRRGA</sequence>
<feature type="transmembrane region" description="Helical" evidence="7">
    <location>
        <begin position="399"/>
        <end position="420"/>
    </location>
</feature>
<proteinExistence type="inferred from homology"/>
<dbReference type="Pfam" id="PF00082">
    <property type="entry name" value="Peptidase_S8"/>
    <property type="match status" value="1"/>
</dbReference>
<feature type="chain" id="PRO_5046835400" evidence="8">
    <location>
        <begin position="47"/>
        <end position="426"/>
    </location>
</feature>
<keyword evidence="4 5" id="KW-0720">Serine protease</keyword>
<dbReference type="PRINTS" id="PR00723">
    <property type="entry name" value="SUBTILISIN"/>
</dbReference>
<evidence type="ECO:0000256" key="3">
    <source>
        <dbReference type="ARBA" id="ARBA00022801"/>
    </source>
</evidence>
<dbReference type="InterPro" id="IPR036852">
    <property type="entry name" value="Peptidase_S8/S53_dom_sf"/>
</dbReference>
<keyword evidence="2 5" id="KW-0645">Protease</keyword>
<accession>A0ABW9ITG8</accession>
<keyword evidence="7" id="KW-0812">Transmembrane</keyword>
<feature type="domain" description="Peptidase S8/S53" evidence="9">
    <location>
        <begin position="70"/>
        <end position="324"/>
    </location>
</feature>
<keyword evidence="8" id="KW-0732">Signal</keyword>
<feature type="signal peptide" evidence="8">
    <location>
        <begin position="1"/>
        <end position="46"/>
    </location>
</feature>
<feature type="active site" description="Charge relay system" evidence="5">
    <location>
        <position position="275"/>
    </location>
</feature>
<dbReference type="InterPro" id="IPR023827">
    <property type="entry name" value="Peptidase_S8_Asp-AS"/>
</dbReference>
<feature type="compositionally biased region" description="Low complexity" evidence="6">
    <location>
        <begin position="363"/>
        <end position="396"/>
    </location>
</feature>